<keyword evidence="4" id="KW-1185">Reference proteome</keyword>
<dbReference type="Gene3D" id="3.80.10.10">
    <property type="entry name" value="Ribonuclease Inhibitor"/>
    <property type="match status" value="1"/>
</dbReference>
<evidence type="ECO:0000256" key="2">
    <source>
        <dbReference type="SAM" id="MobiDB-lite"/>
    </source>
</evidence>
<sequence>MFQEEKASFPLIPTLTTIATLQNVEITHLGHPYKKCILDENYKRNTCEYEKIIEGYKRKCQCYPGYLSDELKDKMNDTDPCSFFQHATCIAPLQTNTEHRAELKAIRCHPKCQYTTIEKGNVNHVELNSEHLNFVRETVNLTKDIDLISTVISLNDEPNWILRTEEADYKLSELLSDMGGSMSLILGLRSRSFEDTFGTATPSSTPKKIKIQRPDDFEAVHPDSVTSIGKFGKCEGTECDGVPAETIEINKERLCQICAKKKHGDAALQGKTFDKSDAVFKCPAFSTDGSCNSDKISFHEFYLGSCCEQASKWLTDNDKARKKKLDVIAKLHEDIEREKKRTKRECEEVKKSNAQMENLQRLKKVSIERTLKEIEEIDRKLGKKREVQEAMEKKLEEKDREMDIVSKRYKQLSYEYHEITKKDDEKEEEEENSGAATCQVCFEKYSDDYESRKWLLRHCGHITRESTLNVADSYPTDISSNGSYFWEPFFDGVHQSCQVEAHFHDEATNSPDKNCAELRIDYSYNDYNDYSHESYWKETRCDRIDHDGESYYEIIVCMVLQEERTSCDIIQKPEITTNGIAFTSEANYDYSTQRMEESTSNSQQSLYTKLSTDYIATTLSYDRTSQTNNAPTTESGGTVTRDTMPDERRLNILIILCSMIGASNIPLKNSSGIARQEDWEKSAVANFSYQELQHNYQSDALQSALQSNIQFAGFESSGDKCYSWNISNNKLSGESFQFKDASIVRLNANRVQSLNSIGSSVTFPKCRAFYAGKNHFNSFDDLPGMPLVEHVDLRQTNISSANGIQRFPNLHVLIIEECPLAFTEDFRGYLASQNKNIKLINNIAVTFDEQNFKPPKKNEKKKKIAKILIFSKFCDFRVI</sequence>
<feature type="region of interest" description="Disordered" evidence="2">
    <location>
        <begin position="624"/>
        <end position="643"/>
    </location>
</feature>
<reference evidence="3 4" key="1">
    <citation type="submission" date="2021-04" db="EMBL/GenBank/DDBJ databases">
        <authorList>
            <person name="Bliznina A."/>
        </authorList>
    </citation>
    <scope>NUCLEOTIDE SEQUENCE [LARGE SCALE GENOMIC DNA]</scope>
</reference>
<evidence type="ECO:0000313" key="3">
    <source>
        <dbReference type="EMBL" id="CAG5098380.1"/>
    </source>
</evidence>
<protein>
    <submittedName>
        <fullName evidence="3">Oidioi.mRNA.OKI2018_I69.XSR.g15615.t1.cds</fullName>
    </submittedName>
</protein>
<name>A0ABN7SIJ9_OIKDI</name>
<dbReference type="SUPFAM" id="SSF52075">
    <property type="entry name" value="Outer arm dynein light chain 1"/>
    <property type="match status" value="1"/>
</dbReference>
<evidence type="ECO:0000256" key="1">
    <source>
        <dbReference type="SAM" id="Coils"/>
    </source>
</evidence>
<dbReference type="EMBL" id="OU015569">
    <property type="protein sequence ID" value="CAG5098380.1"/>
    <property type="molecule type" value="Genomic_DNA"/>
</dbReference>
<feature type="compositionally biased region" description="Polar residues" evidence="2">
    <location>
        <begin position="624"/>
        <end position="641"/>
    </location>
</feature>
<proteinExistence type="predicted"/>
<accession>A0ABN7SIJ9</accession>
<feature type="coiled-coil region" evidence="1">
    <location>
        <begin position="325"/>
        <end position="408"/>
    </location>
</feature>
<gene>
    <name evidence="3" type="ORF">OKIOD_LOCUS7173</name>
</gene>
<organism evidence="3 4">
    <name type="scientific">Oikopleura dioica</name>
    <name type="common">Tunicate</name>
    <dbReference type="NCBI Taxonomy" id="34765"/>
    <lineage>
        <taxon>Eukaryota</taxon>
        <taxon>Metazoa</taxon>
        <taxon>Chordata</taxon>
        <taxon>Tunicata</taxon>
        <taxon>Appendicularia</taxon>
        <taxon>Copelata</taxon>
        <taxon>Oikopleuridae</taxon>
        <taxon>Oikopleura</taxon>
    </lineage>
</organism>
<keyword evidence="1" id="KW-0175">Coiled coil</keyword>
<dbReference type="Proteomes" id="UP001158576">
    <property type="component" value="Chromosome XSR"/>
</dbReference>
<dbReference type="InterPro" id="IPR032675">
    <property type="entry name" value="LRR_dom_sf"/>
</dbReference>
<evidence type="ECO:0000313" key="4">
    <source>
        <dbReference type="Proteomes" id="UP001158576"/>
    </source>
</evidence>